<dbReference type="SUPFAM" id="SSF57716">
    <property type="entry name" value="Glucocorticoid receptor-like (DNA-binding domain)"/>
    <property type="match status" value="1"/>
</dbReference>
<dbReference type="InterPro" id="IPR038441">
    <property type="entry name" value="THAP_Znf_sf"/>
</dbReference>
<protein>
    <recommendedName>
        <fullName evidence="7">THAP-type domain-containing protein</fullName>
    </recommendedName>
</protein>
<keyword evidence="11" id="KW-1185">Reference proteome</keyword>
<evidence type="ECO:0000313" key="10">
    <source>
        <dbReference type="EMBL" id="CAI6363701.1"/>
    </source>
</evidence>
<feature type="domain" description="THAP-type" evidence="7">
    <location>
        <begin position="1"/>
        <end position="83"/>
    </location>
</feature>
<dbReference type="EMBL" id="CARXXK010000003">
    <property type="protein sequence ID" value="CAI6363616.1"/>
    <property type="molecule type" value="Genomic_DNA"/>
</dbReference>
<evidence type="ECO:0000256" key="6">
    <source>
        <dbReference type="PROSITE-ProRule" id="PRU00309"/>
    </source>
</evidence>
<comment type="caution">
    <text evidence="10">The sequence shown here is derived from an EMBL/GenBank/DDBJ whole genome shotgun (WGS) entry which is preliminary data.</text>
</comment>
<evidence type="ECO:0000256" key="3">
    <source>
        <dbReference type="ARBA" id="ARBA00022771"/>
    </source>
</evidence>
<gene>
    <name evidence="8" type="ORF">MEUPH1_LOCUS15909</name>
    <name evidence="9" type="ORF">MEUPH1_LOCUS18539</name>
    <name evidence="10" type="ORF">MEUPH1_LOCUS18610</name>
</gene>
<dbReference type="EMBL" id="CARXXK010000003">
    <property type="protein sequence ID" value="CAI6363701.1"/>
    <property type="molecule type" value="Genomic_DNA"/>
</dbReference>
<evidence type="ECO:0000313" key="11">
    <source>
        <dbReference type="Proteomes" id="UP001160148"/>
    </source>
</evidence>
<dbReference type="Gene3D" id="6.20.210.20">
    <property type="entry name" value="THAP domain"/>
    <property type="match status" value="1"/>
</dbReference>
<evidence type="ECO:0000256" key="1">
    <source>
        <dbReference type="ARBA" id="ARBA00001968"/>
    </source>
</evidence>
<keyword evidence="2" id="KW-0479">Metal-binding</keyword>
<sequence>MVCCWAVGCSHNSNRYNCKFFRFPTKSNQKQKWIKLLRRTDYPSITSRVCSCHFQDGMKSNFPTLLSHRQKQFLEHHLSPEKKKKKQIVKKPVIVNDPVNEFTSDDNPLPEVEIFQEGPIDLSLRPQEIDSFKPSNMELENYSLKEKNKILQLKINSLSVAFAYENLCQKEELVMFYTGLPSNEIFLALFNLLKNCEIHYYLNWKVNSISKPDQLLITLMKLRHNFPHVDLSVRFGCSVATISNITITWINILHNILFSKCMNKIPSRHKNKTCLPNAFKNFSNCRVVIDCTEVFTSVSRLSMNAQRDTYSSYKHRNTWKVLVGIAPNGVVTFVSDLFPGSTSDKVITLRSGILEQLVPGDLVMADKGFLIQDILPPGVLLNIPPFLDTPQFTQEQIIQTESIAKARIHIERAIQRIKCYDILNFIPSSLLKQANSIFQVIAALTNLQPPLLQEIKDKM</sequence>
<dbReference type="InterPro" id="IPR006612">
    <property type="entry name" value="THAP_Znf"/>
</dbReference>
<dbReference type="GO" id="GO:0008270">
    <property type="term" value="F:zinc ion binding"/>
    <property type="evidence" value="ECO:0007669"/>
    <property type="project" value="UniProtKB-KW"/>
</dbReference>
<organism evidence="10 11">
    <name type="scientific">Macrosiphum euphorbiae</name>
    <name type="common">potato aphid</name>
    <dbReference type="NCBI Taxonomy" id="13131"/>
    <lineage>
        <taxon>Eukaryota</taxon>
        <taxon>Metazoa</taxon>
        <taxon>Ecdysozoa</taxon>
        <taxon>Arthropoda</taxon>
        <taxon>Hexapoda</taxon>
        <taxon>Insecta</taxon>
        <taxon>Pterygota</taxon>
        <taxon>Neoptera</taxon>
        <taxon>Paraneoptera</taxon>
        <taxon>Hemiptera</taxon>
        <taxon>Sternorrhyncha</taxon>
        <taxon>Aphidomorpha</taxon>
        <taxon>Aphidoidea</taxon>
        <taxon>Aphididae</taxon>
        <taxon>Macrosiphini</taxon>
        <taxon>Macrosiphum</taxon>
    </lineage>
</organism>
<dbReference type="Pfam" id="PF13359">
    <property type="entry name" value="DDE_Tnp_4"/>
    <property type="match status" value="1"/>
</dbReference>
<evidence type="ECO:0000256" key="2">
    <source>
        <dbReference type="ARBA" id="ARBA00022723"/>
    </source>
</evidence>
<dbReference type="GO" id="GO:0003677">
    <property type="term" value="F:DNA binding"/>
    <property type="evidence" value="ECO:0007669"/>
    <property type="project" value="UniProtKB-UniRule"/>
</dbReference>
<keyword evidence="3 6" id="KW-0863">Zinc-finger</keyword>
<keyword evidence="4" id="KW-0862">Zinc</keyword>
<dbReference type="EMBL" id="CARXXK010000003">
    <property type="protein sequence ID" value="CAI6360627.1"/>
    <property type="molecule type" value="Genomic_DNA"/>
</dbReference>
<dbReference type="InterPro" id="IPR027805">
    <property type="entry name" value="Transposase_HTH_dom"/>
</dbReference>
<evidence type="ECO:0000313" key="9">
    <source>
        <dbReference type="EMBL" id="CAI6363616.1"/>
    </source>
</evidence>
<evidence type="ECO:0000256" key="4">
    <source>
        <dbReference type="ARBA" id="ARBA00022833"/>
    </source>
</evidence>
<dbReference type="PANTHER" id="PTHR23080">
    <property type="entry name" value="THAP DOMAIN PROTEIN"/>
    <property type="match status" value="1"/>
</dbReference>
<accession>A0AAV0X7M4</accession>
<keyword evidence="5 6" id="KW-0238">DNA-binding</keyword>
<dbReference type="Proteomes" id="UP001160148">
    <property type="component" value="Unassembled WGS sequence"/>
</dbReference>
<dbReference type="PANTHER" id="PTHR23080:SF133">
    <property type="entry name" value="SI:CH211-262I1.5-RELATED"/>
    <property type="match status" value="1"/>
</dbReference>
<comment type="cofactor">
    <cofactor evidence="1">
        <name>a divalent metal cation</name>
        <dbReference type="ChEBI" id="CHEBI:60240"/>
    </cofactor>
</comment>
<evidence type="ECO:0000256" key="5">
    <source>
        <dbReference type="ARBA" id="ARBA00023125"/>
    </source>
</evidence>
<dbReference type="Pfam" id="PF13613">
    <property type="entry name" value="HTH_Tnp_4"/>
    <property type="match status" value="1"/>
</dbReference>
<name>A0AAV0X7M4_9HEMI</name>
<dbReference type="PROSITE" id="PS50950">
    <property type="entry name" value="ZF_THAP"/>
    <property type="match status" value="1"/>
</dbReference>
<dbReference type="Pfam" id="PF05485">
    <property type="entry name" value="THAP"/>
    <property type="match status" value="1"/>
</dbReference>
<dbReference type="AlphaFoldDB" id="A0AAV0X7M4"/>
<evidence type="ECO:0000313" key="8">
    <source>
        <dbReference type="EMBL" id="CAI6360627.1"/>
    </source>
</evidence>
<evidence type="ECO:0000259" key="7">
    <source>
        <dbReference type="PROSITE" id="PS50950"/>
    </source>
</evidence>
<proteinExistence type="predicted"/>
<reference evidence="10 11" key="1">
    <citation type="submission" date="2023-01" db="EMBL/GenBank/DDBJ databases">
        <authorList>
            <person name="Whitehead M."/>
        </authorList>
    </citation>
    <scope>NUCLEOTIDE SEQUENCE [LARGE SCALE GENOMIC DNA]</scope>
</reference>
<dbReference type="SMART" id="SM00980">
    <property type="entry name" value="THAP"/>
    <property type="match status" value="1"/>
</dbReference>
<dbReference type="InterPro" id="IPR027806">
    <property type="entry name" value="HARBI1_dom"/>
</dbReference>